<dbReference type="InterPro" id="IPR020476">
    <property type="entry name" value="Nudix_hydrolase"/>
</dbReference>
<proteinExistence type="predicted"/>
<evidence type="ECO:0000313" key="6">
    <source>
        <dbReference type="Proteomes" id="UP000030416"/>
    </source>
</evidence>
<keyword evidence="2" id="KW-0378">Hydrolase</keyword>
<comment type="caution">
    <text evidence="5">The sequence shown here is derived from an EMBL/GenBank/DDBJ whole genome shotgun (WGS) entry which is preliminary data.</text>
</comment>
<keyword evidence="6" id="KW-1185">Reference proteome</keyword>
<dbReference type="OrthoDB" id="9008185at2"/>
<dbReference type="EMBL" id="JPVN01000014">
    <property type="protein sequence ID" value="KGR78022.1"/>
    <property type="molecule type" value="Genomic_DNA"/>
</dbReference>
<dbReference type="RefSeq" id="WP_036187216.1">
    <property type="nucleotide sequence ID" value="NZ_AVDA01000014.1"/>
</dbReference>
<dbReference type="Proteomes" id="UP000030416">
    <property type="component" value="Unassembled WGS sequence"/>
</dbReference>
<keyword evidence="3" id="KW-0460">Magnesium</keyword>
<dbReference type="PANTHER" id="PTHR43046:SF12">
    <property type="entry name" value="GDP-MANNOSE MANNOSYL HYDROLASE"/>
    <property type="match status" value="1"/>
</dbReference>
<reference evidence="5 6" key="1">
    <citation type="submission" date="2014-02" db="EMBL/GenBank/DDBJ databases">
        <title>Draft genome sequence of Lysinibacillus manganicus DSM 26584T.</title>
        <authorList>
            <person name="Zhang F."/>
            <person name="Wang G."/>
            <person name="Zhang L."/>
        </authorList>
    </citation>
    <scope>NUCLEOTIDE SEQUENCE [LARGE SCALE GENOMIC DNA]</scope>
    <source>
        <strain evidence="5 6">DSM 26584</strain>
    </source>
</reference>
<gene>
    <name evidence="5" type="ORF">CD29_12760</name>
</gene>
<dbReference type="GO" id="GO:0016787">
    <property type="term" value="F:hydrolase activity"/>
    <property type="evidence" value="ECO:0007669"/>
    <property type="project" value="UniProtKB-KW"/>
</dbReference>
<dbReference type="PANTHER" id="PTHR43046">
    <property type="entry name" value="GDP-MANNOSE MANNOSYL HYDROLASE"/>
    <property type="match status" value="1"/>
</dbReference>
<dbReference type="PRINTS" id="PR00502">
    <property type="entry name" value="NUDIXFAMILY"/>
</dbReference>
<evidence type="ECO:0000313" key="5">
    <source>
        <dbReference type="EMBL" id="KGR78022.1"/>
    </source>
</evidence>
<dbReference type="AlphaFoldDB" id="A0A0A3IT72"/>
<accession>A0A0A3IT72</accession>
<dbReference type="CDD" id="cd18875">
    <property type="entry name" value="NUDIX_Hydrolase"/>
    <property type="match status" value="1"/>
</dbReference>
<evidence type="ECO:0000256" key="1">
    <source>
        <dbReference type="ARBA" id="ARBA00001946"/>
    </source>
</evidence>
<sequence>MAKVTLTNMCMIYDKENNKVLVQDRIKSWKGISFPGGHVEDGESLIDSTIREVKEETGLTVSNLESCGVIYWFNNETGEKYFVFQYRTEEFSGELLHKTDEGSNFWVDLEELSNLHFAEGMDERLSMFLEKEYSEGFGSWNQHQPGKLQFQ</sequence>
<dbReference type="SUPFAM" id="SSF55811">
    <property type="entry name" value="Nudix"/>
    <property type="match status" value="1"/>
</dbReference>
<dbReference type="PROSITE" id="PS51462">
    <property type="entry name" value="NUDIX"/>
    <property type="match status" value="1"/>
</dbReference>
<evidence type="ECO:0000256" key="2">
    <source>
        <dbReference type="ARBA" id="ARBA00022801"/>
    </source>
</evidence>
<evidence type="ECO:0000256" key="3">
    <source>
        <dbReference type="ARBA" id="ARBA00022842"/>
    </source>
</evidence>
<name>A0A0A3IT72_9BACL</name>
<dbReference type="STRING" id="1384049.CD29_12760"/>
<dbReference type="Gene3D" id="3.90.79.10">
    <property type="entry name" value="Nucleoside Triphosphate Pyrophosphohydrolase"/>
    <property type="match status" value="1"/>
</dbReference>
<feature type="domain" description="Nudix hydrolase" evidence="4">
    <location>
        <begin position="3"/>
        <end position="129"/>
    </location>
</feature>
<protein>
    <submittedName>
        <fullName evidence="5">DNA mismatch repair protein MutT</fullName>
    </submittedName>
</protein>
<dbReference type="InterPro" id="IPR000086">
    <property type="entry name" value="NUDIX_hydrolase_dom"/>
</dbReference>
<dbReference type="Pfam" id="PF00293">
    <property type="entry name" value="NUDIX"/>
    <property type="match status" value="1"/>
</dbReference>
<dbReference type="InterPro" id="IPR015797">
    <property type="entry name" value="NUDIX_hydrolase-like_dom_sf"/>
</dbReference>
<comment type="cofactor">
    <cofactor evidence="1">
        <name>Mg(2+)</name>
        <dbReference type="ChEBI" id="CHEBI:18420"/>
    </cofactor>
</comment>
<organism evidence="5 6">
    <name type="scientific">Ureibacillus manganicus DSM 26584</name>
    <dbReference type="NCBI Taxonomy" id="1384049"/>
    <lineage>
        <taxon>Bacteria</taxon>
        <taxon>Bacillati</taxon>
        <taxon>Bacillota</taxon>
        <taxon>Bacilli</taxon>
        <taxon>Bacillales</taxon>
        <taxon>Caryophanaceae</taxon>
        <taxon>Ureibacillus</taxon>
    </lineage>
</organism>
<dbReference type="eggNOG" id="COG1051">
    <property type="taxonomic scope" value="Bacteria"/>
</dbReference>
<evidence type="ECO:0000259" key="4">
    <source>
        <dbReference type="PROSITE" id="PS51462"/>
    </source>
</evidence>